<reference evidence="1 2" key="1">
    <citation type="submission" date="2019-07" db="EMBL/GenBank/DDBJ databases">
        <title>Rhodotorula toruloides NBRC10032 genome sequencing.</title>
        <authorList>
            <person name="Shida Y."/>
            <person name="Takaku H."/>
            <person name="Ogasawara W."/>
            <person name="Mori K."/>
        </authorList>
    </citation>
    <scope>NUCLEOTIDE SEQUENCE [LARGE SCALE GENOMIC DNA]</scope>
    <source>
        <strain evidence="1 2">NBRC10032</strain>
    </source>
</reference>
<organism evidence="1 2">
    <name type="scientific">Rhodotorula toruloides</name>
    <name type="common">Yeast</name>
    <name type="synonym">Rhodosporidium toruloides</name>
    <dbReference type="NCBI Taxonomy" id="5286"/>
    <lineage>
        <taxon>Eukaryota</taxon>
        <taxon>Fungi</taxon>
        <taxon>Dikarya</taxon>
        <taxon>Basidiomycota</taxon>
        <taxon>Pucciniomycotina</taxon>
        <taxon>Microbotryomycetes</taxon>
        <taxon>Sporidiobolales</taxon>
        <taxon>Sporidiobolaceae</taxon>
        <taxon>Rhodotorula</taxon>
    </lineage>
</organism>
<protein>
    <submittedName>
        <fullName evidence="1">Uncharacterized protein</fullName>
    </submittedName>
</protein>
<accession>A0A511KD04</accession>
<gene>
    <name evidence="1" type="ORF">Rt10032_c04g1882</name>
</gene>
<proteinExistence type="predicted"/>
<comment type="caution">
    <text evidence="1">The sequence shown here is derived from an EMBL/GenBank/DDBJ whole genome shotgun (WGS) entry which is preliminary data.</text>
</comment>
<dbReference type="EMBL" id="BJWK01000004">
    <property type="protein sequence ID" value="GEM07865.1"/>
    <property type="molecule type" value="Genomic_DNA"/>
</dbReference>
<dbReference type="Proteomes" id="UP000321518">
    <property type="component" value="Unassembled WGS sequence"/>
</dbReference>
<sequence length="91" mass="9343">MAQDGALAVLDVSQLEDPKALADAIAQALGSLCEWQVFGAGSSCSLLDDTLGVAGPLPALSNKLFDPPAVTYDLERMEPKGVKPDADITAG</sequence>
<dbReference type="AlphaFoldDB" id="A0A511KD04"/>
<evidence type="ECO:0000313" key="2">
    <source>
        <dbReference type="Proteomes" id="UP000321518"/>
    </source>
</evidence>
<evidence type="ECO:0000313" key="1">
    <source>
        <dbReference type="EMBL" id="GEM07865.1"/>
    </source>
</evidence>
<name>A0A511KD04_RHOTO</name>